<dbReference type="GO" id="GO:0030170">
    <property type="term" value="F:pyridoxal phosphate binding"/>
    <property type="evidence" value="ECO:0007669"/>
    <property type="project" value="InterPro"/>
</dbReference>
<evidence type="ECO:0000259" key="7">
    <source>
        <dbReference type="Pfam" id="PF00155"/>
    </source>
</evidence>
<dbReference type="RefSeq" id="WP_015617227.1">
    <property type="nucleotide sequence ID" value="NC_021182.1"/>
</dbReference>
<dbReference type="AlphaFoldDB" id="R4K8R0"/>
<feature type="domain" description="Aminotransferase class I/classII large" evidence="7">
    <location>
        <begin position="30"/>
        <end position="379"/>
    </location>
</feature>
<evidence type="ECO:0000313" key="8">
    <source>
        <dbReference type="EMBL" id="AGK98953.1"/>
    </source>
</evidence>
<dbReference type="PANTHER" id="PTHR46383">
    <property type="entry name" value="ASPARTATE AMINOTRANSFERASE"/>
    <property type="match status" value="1"/>
</dbReference>
<keyword evidence="5" id="KW-0663">Pyridoxal phosphate</keyword>
<dbReference type="STRING" id="86416.Clopa_4226"/>
<dbReference type="Gene3D" id="3.40.640.10">
    <property type="entry name" value="Type I PLP-dependent aspartate aminotransferase-like (Major domain)"/>
    <property type="match status" value="1"/>
</dbReference>
<organism evidence="8 9">
    <name type="scientific">Clostridium pasteurianum BC1</name>
    <dbReference type="NCBI Taxonomy" id="86416"/>
    <lineage>
        <taxon>Bacteria</taxon>
        <taxon>Bacillati</taxon>
        <taxon>Bacillota</taxon>
        <taxon>Clostridia</taxon>
        <taxon>Eubacteriales</taxon>
        <taxon>Clostridiaceae</taxon>
        <taxon>Clostridium</taxon>
    </lineage>
</organism>
<keyword evidence="4 6" id="KW-0808">Transferase</keyword>
<dbReference type="Gene3D" id="3.90.1150.10">
    <property type="entry name" value="Aspartate Aminotransferase, domain 1"/>
    <property type="match status" value="1"/>
</dbReference>
<dbReference type="PROSITE" id="PS00105">
    <property type="entry name" value="AA_TRANSFER_CLASS_1"/>
    <property type="match status" value="1"/>
</dbReference>
<evidence type="ECO:0000256" key="5">
    <source>
        <dbReference type="ARBA" id="ARBA00022898"/>
    </source>
</evidence>
<dbReference type="Pfam" id="PF00155">
    <property type="entry name" value="Aminotran_1_2"/>
    <property type="match status" value="1"/>
</dbReference>
<evidence type="ECO:0000256" key="3">
    <source>
        <dbReference type="ARBA" id="ARBA00022576"/>
    </source>
</evidence>
<dbReference type="HOGENOM" id="CLU_017584_4_3_9"/>
<gene>
    <name evidence="8" type="ORF">Clopa_4226</name>
</gene>
<evidence type="ECO:0000313" key="9">
    <source>
        <dbReference type="Proteomes" id="UP000013523"/>
    </source>
</evidence>
<dbReference type="EMBL" id="CP003261">
    <property type="protein sequence ID" value="AGK98953.1"/>
    <property type="molecule type" value="Genomic_DNA"/>
</dbReference>
<dbReference type="FunFam" id="3.40.640.10:FF:000033">
    <property type="entry name" value="Aspartate aminotransferase"/>
    <property type="match status" value="1"/>
</dbReference>
<dbReference type="InterPro" id="IPR004838">
    <property type="entry name" value="NHTrfase_class1_PyrdxlP-BS"/>
</dbReference>
<dbReference type="InterPro" id="IPR050596">
    <property type="entry name" value="AspAT/PAT-like"/>
</dbReference>
<dbReference type="InterPro" id="IPR015421">
    <property type="entry name" value="PyrdxlP-dep_Trfase_major"/>
</dbReference>
<evidence type="ECO:0000256" key="1">
    <source>
        <dbReference type="ARBA" id="ARBA00001933"/>
    </source>
</evidence>
<dbReference type="GO" id="GO:0006520">
    <property type="term" value="P:amino acid metabolic process"/>
    <property type="evidence" value="ECO:0007669"/>
    <property type="project" value="InterPro"/>
</dbReference>
<dbReference type="InterPro" id="IPR004839">
    <property type="entry name" value="Aminotransferase_I/II_large"/>
</dbReference>
<comment type="similarity">
    <text evidence="2 6">Belongs to the class-I pyridoxal-phosphate-dependent aminotransferase family.</text>
</comment>
<name>R4K8R0_CLOPA</name>
<accession>R4K8R0</accession>
<dbReference type="PATRIC" id="fig|86416.3.peg.4231"/>
<keyword evidence="9" id="KW-1185">Reference proteome</keyword>
<comment type="cofactor">
    <cofactor evidence="1 6">
        <name>pyridoxal 5'-phosphate</name>
        <dbReference type="ChEBI" id="CHEBI:597326"/>
    </cofactor>
</comment>
<protein>
    <recommendedName>
        <fullName evidence="6">Aminotransferase</fullName>
        <ecNumber evidence="6">2.6.1.-</ecNumber>
    </recommendedName>
</protein>
<dbReference type="PANTHER" id="PTHR46383:SF1">
    <property type="entry name" value="ASPARTATE AMINOTRANSFERASE"/>
    <property type="match status" value="1"/>
</dbReference>
<dbReference type="eggNOG" id="COG0436">
    <property type="taxonomic scope" value="Bacteria"/>
</dbReference>
<dbReference type="OrthoDB" id="9802328at2"/>
<reference evidence="8 9" key="1">
    <citation type="submission" date="2012-01" db="EMBL/GenBank/DDBJ databases">
        <title>Complete sequence of chromosome of Clostridium pasteurianum BC1.</title>
        <authorList>
            <consortium name="US DOE Joint Genome Institute"/>
            <person name="Lucas S."/>
            <person name="Han J."/>
            <person name="Lapidus A."/>
            <person name="Cheng J.-F."/>
            <person name="Goodwin L."/>
            <person name="Pitluck S."/>
            <person name="Peters L."/>
            <person name="Mikhailova N."/>
            <person name="Teshima H."/>
            <person name="Detter J.C."/>
            <person name="Han C."/>
            <person name="Tapia R."/>
            <person name="Land M."/>
            <person name="Hauser L."/>
            <person name="Kyrpides N."/>
            <person name="Ivanova N."/>
            <person name="Pagani I."/>
            <person name="Dunn J."/>
            <person name="Taghavi S."/>
            <person name="Francis A."/>
            <person name="van der Lelie D."/>
            <person name="Woyke T."/>
        </authorList>
    </citation>
    <scope>NUCLEOTIDE SEQUENCE [LARGE SCALE GENOMIC DNA]</scope>
    <source>
        <strain evidence="8 9">BC1</strain>
    </source>
</reference>
<dbReference type="KEGG" id="cpas:Clopa_4226"/>
<evidence type="ECO:0000256" key="2">
    <source>
        <dbReference type="ARBA" id="ARBA00007441"/>
    </source>
</evidence>
<dbReference type="SUPFAM" id="SSF53383">
    <property type="entry name" value="PLP-dependent transferases"/>
    <property type="match status" value="1"/>
</dbReference>
<dbReference type="InterPro" id="IPR015422">
    <property type="entry name" value="PyrdxlP-dep_Trfase_small"/>
</dbReference>
<dbReference type="NCBIfam" id="NF004975">
    <property type="entry name" value="PRK06348.1"/>
    <property type="match status" value="1"/>
</dbReference>
<dbReference type="EC" id="2.6.1.-" evidence="6"/>
<dbReference type="GO" id="GO:0008483">
    <property type="term" value="F:transaminase activity"/>
    <property type="evidence" value="ECO:0007669"/>
    <property type="project" value="UniProtKB-KW"/>
</dbReference>
<sequence>MESRFISKKYYNNVNTVMFDSLPVLKQDKEIINLSIGVPDFITPKIIIEKAFHDAINGHTKYAEPTGDTEFINEIIKLYSNEYNYNFTEKEVMAVVGACHGTYLVLQAIIDEGDEVIIHEPYFTPYKEQIKLVGGKAVILKTVEEDNFNINIDKLKSIITKKTKAIILNSPNNPTGAFFDRKLLEKIAEVVIENDLIVISDEVYDSFIYTEKFCPIASIPGMKRRTITIGSFSKGYAMSGWRIGYVIAPDFLIDCIKNINENICYTAPSISQRAALYALTMGKQVQTEIIDEFKKRMFYSYEKINKINGLSVLPPKGGIYHFVNIKNTGMNSKKFSNFIATETNVIVIPGTSFGESGEGYVRIACVVGIEKLKEAFERIDVAIN</sequence>
<dbReference type="CDD" id="cd00609">
    <property type="entry name" value="AAT_like"/>
    <property type="match status" value="1"/>
</dbReference>
<evidence type="ECO:0000256" key="4">
    <source>
        <dbReference type="ARBA" id="ARBA00022679"/>
    </source>
</evidence>
<dbReference type="InterPro" id="IPR015424">
    <property type="entry name" value="PyrdxlP-dep_Trfase"/>
</dbReference>
<proteinExistence type="inferred from homology"/>
<evidence type="ECO:0000256" key="6">
    <source>
        <dbReference type="RuleBase" id="RU000481"/>
    </source>
</evidence>
<dbReference type="Proteomes" id="UP000013523">
    <property type="component" value="Chromosome"/>
</dbReference>
<keyword evidence="3 6" id="KW-0032">Aminotransferase</keyword>